<dbReference type="PANTHER" id="PTHR48237">
    <property type="entry name" value="GAMMA-TUBULIN COMPLEX COMPONENT"/>
    <property type="match status" value="1"/>
</dbReference>
<keyword evidence="2" id="KW-1185">Reference proteome</keyword>
<organism evidence="1 2">
    <name type="scientific">Stylosanthes scabra</name>
    <dbReference type="NCBI Taxonomy" id="79078"/>
    <lineage>
        <taxon>Eukaryota</taxon>
        <taxon>Viridiplantae</taxon>
        <taxon>Streptophyta</taxon>
        <taxon>Embryophyta</taxon>
        <taxon>Tracheophyta</taxon>
        <taxon>Spermatophyta</taxon>
        <taxon>Magnoliopsida</taxon>
        <taxon>eudicotyledons</taxon>
        <taxon>Gunneridae</taxon>
        <taxon>Pentapetalae</taxon>
        <taxon>rosids</taxon>
        <taxon>fabids</taxon>
        <taxon>Fabales</taxon>
        <taxon>Fabaceae</taxon>
        <taxon>Papilionoideae</taxon>
        <taxon>50 kb inversion clade</taxon>
        <taxon>dalbergioids sensu lato</taxon>
        <taxon>Dalbergieae</taxon>
        <taxon>Pterocarpus clade</taxon>
        <taxon>Stylosanthes</taxon>
    </lineage>
</organism>
<proteinExistence type="predicted"/>
<dbReference type="Proteomes" id="UP001341840">
    <property type="component" value="Unassembled WGS sequence"/>
</dbReference>
<comment type="caution">
    <text evidence="1">The sequence shown here is derived from an EMBL/GenBank/DDBJ whole genome shotgun (WGS) entry which is preliminary data.</text>
</comment>
<evidence type="ECO:0000313" key="1">
    <source>
        <dbReference type="EMBL" id="MED6196873.1"/>
    </source>
</evidence>
<protein>
    <submittedName>
        <fullName evidence="1">Uncharacterized protein</fullName>
    </submittedName>
</protein>
<dbReference type="PANTHER" id="PTHR48237:SF1">
    <property type="entry name" value="SPC97_SPC98 FAMILY OF SPINDLE POLE BODY (SBP) COMPONENT"/>
    <property type="match status" value="1"/>
</dbReference>
<accession>A0ABU6XIT5</accession>
<dbReference type="EMBL" id="JASCZI010211811">
    <property type="protein sequence ID" value="MED6196873.1"/>
    <property type="molecule type" value="Genomic_DNA"/>
</dbReference>
<name>A0ABU6XIT5_9FABA</name>
<reference evidence="1 2" key="1">
    <citation type="journal article" date="2023" name="Plants (Basel)">
        <title>Bridging the Gap: Combining Genomics and Transcriptomics Approaches to Understand Stylosanthes scabra, an Orphan Legume from the Brazilian Caatinga.</title>
        <authorList>
            <person name="Ferreira-Neto J.R.C."/>
            <person name="da Silva M.D."/>
            <person name="Binneck E."/>
            <person name="de Melo N.F."/>
            <person name="da Silva R.H."/>
            <person name="de Melo A.L.T.M."/>
            <person name="Pandolfi V."/>
            <person name="Bustamante F.O."/>
            <person name="Brasileiro-Vidal A.C."/>
            <person name="Benko-Iseppon A.M."/>
        </authorList>
    </citation>
    <scope>NUCLEOTIDE SEQUENCE [LARGE SCALE GENOMIC DNA]</scope>
    <source>
        <tissue evidence="1">Leaves</tissue>
    </source>
</reference>
<sequence>MQKCKTPKTLISNIPAQRLHSQPHLTSPRAAASLFPAPSRLWLRRDGAAAACLFCAPSRLWLRRPFLPAAWRLGSFLVVPLPVVPRRGRVFGLLFCKGLESFNSQFDPHYKEHLTEGLRTMVGLNQDNKSGVECIGWLCSLSEPEIDMLISLKLLIIQRTKMTGYVDLEEKFNLKIIRAIDIDKSASFLDVCNLLKCDNECTTTIEELISNIGADIQECGETINLQKKGYKRRRRMKKDSKRLRCS</sequence>
<evidence type="ECO:0000313" key="2">
    <source>
        <dbReference type="Proteomes" id="UP001341840"/>
    </source>
</evidence>
<gene>
    <name evidence="1" type="ORF">PIB30_051349</name>
</gene>